<dbReference type="RefSeq" id="WP_220164757.1">
    <property type="nucleotide sequence ID" value="NZ_CP080507.1"/>
</dbReference>
<keyword evidence="2" id="KW-1185">Reference proteome</keyword>
<dbReference type="EMBL" id="CP080507">
    <property type="protein sequence ID" value="QYM80082.1"/>
    <property type="molecule type" value="Genomic_DNA"/>
</dbReference>
<proteinExistence type="predicted"/>
<dbReference type="AlphaFoldDB" id="A0A8F9TY11"/>
<evidence type="ECO:0000313" key="2">
    <source>
        <dbReference type="Proteomes" id="UP000825051"/>
    </source>
</evidence>
<reference evidence="1" key="1">
    <citation type="submission" date="2021-08" db="EMBL/GenBank/DDBJ databases">
        <title>Genome of a novel bacterium of the phylum Verrucomicrobia, Oleiharenicola sp. KSB-15.</title>
        <authorList>
            <person name="Chung J.-H."/>
            <person name="Ahn J.-H."/>
            <person name="Yoon Y."/>
            <person name="Kim D.-Y."/>
            <person name="An S.-H."/>
            <person name="Park I."/>
            <person name="Yeon J."/>
        </authorList>
    </citation>
    <scope>NUCLEOTIDE SEQUENCE</scope>
    <source>
        <strain evidence="1">KSB-15</strain>
    </source>
</reference>
<name>A0A8F9TY11_9BACT</name>
<dbReference type="KEGG" id="ole:K0B96_05540"/>
<dbReference type="Proteomes" id="UP000825051">
    <property type="component" value="Chromosome"/>
</dbReference>
<protein>
    <submittedName>
        <fullName evidence="1">Uncharacterized protein</fullName>
    </submittedName>
</protein>
<organism evidence="1 2">
    <name type="scientific">Horticoccus luteus</name>
    <dbReference type="NCBI Taxonomy" id="2862869"/>
    <lineage>
        <taxon>Bacteria</taxon>
        <taxon>Pseudomonadati</taxon>
        <taxon>Verrucomicrobiota</taxon>
        <taxon>Opitutia</taxon>
        <taxon>Opitutales</taxon>
        <taxon>Opitutaceae</taxon>
        <taxon>Horticoccus</taxon>
    </lineage>
</organism>
<accession>A0A8F9TY11</accession>
<gene>
    <name evidence="1" type="ORF">K0B96_05540</name>
</gene>
<evidence type="ECO:0000313" key="1">
    <source>
        <dbReference type="EMBL" id="QYM80082.1"/>
    </source>
</evidence>
<sequence>MGPRDLALSFATTTRLTMRALSFLSVCCIAFLYAGCESVSNRVAQRFTPATPQVRDYAKPARDVFEAAQQAFKTLDFTVTRAGQAQGIIEAHSRLLPGADFGSHRQFVFKVRFTSLEPALTRVSAVLQRDEDDRTASGANSEDLSVHGLYDSFFAALQQELGGAQPVVGPGDNPVAQKD</sequence>